<dbReference type="InterPro" id="IPR036866">
    <property type="entry name" value="RibonucZ/Hydroxyglut_hydro"/>
</dbReference>
<dbReference type="Proteomes" id="UP000231586">
    <property type="component" value="Unassembled WGS sequence"/>
</dbReference>
<name>A0A2M8WU07_9MICO</name>
<gene>
    <name evidence="2" type="ORF">CLV34_0215</name>
</gene>
<evidence type="ECO:0000313" key="3">
    <source>
        <dbReference type="Proteomes" id="UP000231586"/>
    </source>
</evidence>
<dbReference type="Gene3D" id="3.60.15.10">
    <property type="entry name" value="Ribonuclease Z/Hydroxyacylglutathione hydrolase-like"/>
    <property type="match status" value="1"/>
</dbReference>
<evidence type="ECO:0000259" key="1">
    <source>
        <dbReference type="Pfam" id="PF12706"/>
    </source>
</evidence>
<dbReference type="RefSeq" id="WP_245858867.1">
    <property type="nucleotide sequence ID" value="NZ_PGTZ01000006.1"/>
</dbReference>
<sequence length="263" mass="27568">MTDAVRMTWLGHSTVVLERAGVRVVTDPLLGRHAGVLRRRGPRPERVWQGAAAAVVSHLHHDHAELSSLRLLGDVPVLTAPANARWLRSRGIAGGTGLRPDEWFDVAPGVSVRLTPAVHGHRPMPHRPNAANGHLVRFAGADGRGALTVWAVGDTELFGGLAAVPELAGGPPDVVLVPVSGWGPRLSGGHMGPLQAAELCALVGARAAVPVHWGTLHAPGGRYLPPGWMDRPGELFAVEVARVAPTTRVLVLRPGGSDEVAAA</sequence>
<dbReference type="InterPro" id="IPR050114">
    <property type="entry name" value="UPF0173_UPF0282_UlaG_hydrolase"/>
</dbReference>
<feature type="domain" description="Metallo-beta-lactamase" evidence="1">
    <location>
        <begin position="23"/>
        <end position="213"/>
    </location>
</feature>
<dbReference type="InterPro" id="IPR001279">
    <property type="entry name" value="Metallo-B-lactamas"/>
</dbReference>
<accession>A0A2M8WU07</accession>
<proteinExistence type="predicted"/>
<comment type="caution">
    <text evidence="2">The sequence shown here is derived from an EMBL/GenBank/DDBJ whole genome shotgun (WGS) entry which is preliminary data.</text>
</comment>
<dbReference type="Pfam" id="PF12706">
    <property type="entry name" value="Lactamase_B_2"/>
    <property type="match status" value="1"/>
</dbReference>
<evidence type="ECO:0000313" key="2">
    <source>
        <dbReference type="EMBL" id="PJI94379.1"/>
    </source>
</evidence>
<protein>
    <submittedName>
        <fullName evidence="2">L-ascorbate metabolism protein UlaG (Beta-lactamase superfamily)</fullName>
    </submittedName>
</protein>
<dbReference type="AlphaFoldDB" id="A0A2M8WU07"/>
<dbReference type="PANTHER" id="PTHR43546:SF3">
    <property type="entry name" value="UPF0173 METAL-DEPENDENT HYDROLASE MJ1163"/>
    <property type="match status" value="1"/>
</dbReference>
<keyword evidence="3" id="KW-1185">Reference proteome</keyword>
<reference evidence="2 3" key="1">
    <citation type="submission" date="2017-11" db="EMBL/GenBank/DDBJ databases">
        <title>Genomic Encyclopedia of Archaeal and Bacterial Type Strains, Phase II (KMG-II): From Individual Species to Whole Genera.</title>
        <authorList>
            <person name="Goeker M."/>
        </authorList>
    </citation>
    <scope>NUCLEOTIDE SEQUENCE [LARGE SCALE GENOMIC DNA]</scope>
    <source>
        <strain evidence="2 3">DSM 22413</strain>
    </source>
</reference>
<organism evidence="2 3">
    <name type="scientific">Luteimicrobium subarcticum</name>
    <dbReference type="NCBI Taxonomy" id="620910"/>
    <lineage>
        <taxon>Bacteria</taxon>
        <taxon>Bacillati</taxon>
        <taxon>Actinomycetota</taxon>
        <taxon>Actinomycetes</taxon>
        <taxon>Micrococcales</taxon>
        <taxon>Luteimicrobium</taxon>
    </lineage>
</organism>
<dbReference type="EMBL" id="PGTZ01000006">
    <property type="protein sequence ID" value="PJI94379.1"/>
    <property type="molecule type" value="Genomic_DNA"/>
</dbReference>
<dbReference type="SUPFAM" id="SSF56281">
    <property type="entry name" value="Metallo-hydrolase/oxidoreductase"/>
    <property type="match status" value="1"/>
</dbReference>
<dbReference type="PANTHER" id="PTHR43546">
    <property type="entry name" value="UPF0173 METAL-DEPENDENT HYDROLASE MJ1163-RELATED"/>
    <property type="match status" value="1"/>
</dbReference>